<protein>
    <recommendedName>
        <fullName evidence="4">G protein-coupled receptor</fullName>
    </recommendedName>
</protein>
<feature type="transmembrane region" description="Helical" evidence="1">
    <location>
        <begin position="143"/>
        <end position="163"/>
    </location>
</feature>
<keyword evidence="1" id="KW-0812">Transmembrane</keyword>
<feature type="transmembrane region" description="Helical" evidence="1">
    <location>
        <begin position="120"/>
        <end position="137"/>
    </location>
</feature>
<name>A0AAV5TIG2_9BILA</name>
<dbReference type="AlphaFoldDB" id="A0AAV5TIG2"/>
<sequence>MQFALDDLGVLLSLSETILLLFGIAFFIWATHSIFSDKLLHINVRIILCIILSRSVLIPVRRLPTLYWRVFIVGEDVVPFVSLYGELTMFTSNLLCTSLLVLSMERLLHTHVKSFSRSPVIGKLAVLGTLIASNGLLFVQRRLWPSLVISIGMMIATPVVAFIV</sequence>
<reference evidence="2" key="1">
    <citation type="submission" date="2023-10" db="EMBL/GenBank/DDBJ databases">
        <title>Genome assembly of Pristionchus species.</title>
        <authorList>
            <person name="Yoshida K."/>
            <person name="Sommer R.J."/>
        </authorList>
    </citation>
    <scope>NUCLEOTIDE SEQUENCE</scope>
    <source>
        <strain evidence="2">RS0144</strain>
    </source>
</reference>
<evidence type="ECO:0000313" key="2">
    <source>
        <dbReference type="EMBL" id="GMS94037.1"/>
    </source>
</evidence>
<keyword evidence="1" id="KW-0472">Membrane</keyword>
<accession>A0AAV5TIG2</accession>
<feature type="non-terminal residue" evidence="2">
    <location>
        <position position="164"/>
    </location>
</feature>
<keyword evidence="1" id="KW-1133">Transmembrane helix</keyword>
<gene>
    <name evidence="2" type="ORF">PENTCL1PPCAC_16212</name>
</gene>
<comment type="caution">
    <text evidence="2">The sequence shown here is derived from an EMBL/GenBank/DDBJ whole genome shotgun (WGS) entry which is preliminary data.</text>
</comment>
<proteinExistence type="predicted"/>
<evidence type="ECO:0000313" key="3">
    <source>
        <dbReference type="Proteomes" id="UP001432027"/>
    </source>
</evidence>
<organism evidence="2 3">
    <name type="scientific">Pristionchus entomophagus</name>
    <dbReference type="NCBI Taxonomy" id="358040"/>
    <lineage>
        <taxon>Eukaryota</taxon>
        <taxon>Metazoa</taxon>
        <taxon>Ecdysozoa</taxon>
        <taxon>Nematoda</taxon>
        <taxon>Chromadorea</taxon>
        <taxon>Rhabditida</taxon>
        <taxon>Rhabditina</taxon>
        <taxon>Diplogasteromorpha</taxon>
        <taxon>Diplogasteroidea</taxon>
        <taxon>Neodiplogasteridae</taxon>
        <taxon>Pristionchus</taxon>
    </lineage>
</organism>
<dbReference type="EMBL" id="BTSX01000004">
    <property type="protein sequence ID" value="GMS94037.1"/>
    <property type="molecule type" value="Genomic_DNA"/>
</dbReference>
<feature type="transmembrane region" description="Helical" evidence="1">
    <location>
        <begin position="87"/>
        <end position="108"/>
    </location>
</feature>
<evidence type="ECO:0000256" key="1">
    <source>
        <dbReference type="SAM" id="Phobius"/>
    </source>
</evidence>
<dbReference type="Proteomes" id="UP001432027">
    <property type="component" value="Unassembled WGS sequence"/>
</dbReference>
<evidence type="ECO:0008006" key="4">
    <source>
        <dbReference type="Google" id="ProtNLM"/>
    </source>
</evidence>
<feature type="transmembrane region" description="Helical" evidence="1">
    <location>
        <begin position="12"/>
        <end position="30"/>
    </location>
</feature>
<keyword evidence="3" id="KW-1185">Reference proteome</keyword>
<feature type="transmembrane region" description="Helical" evidence="1">
    <location>
        <begin position="42"/>
        <end position="60"/>
    </location>
</feature>